<dbReference type="Proteomes" id="UP000622653">
    <property type="component" value="Unassembled WGS sequence"/>
</dbReference>
<dbReference type="InterPro" id="IPR036190">
    <property type="entry name" value="Urocanase_sf"/>
</dbReference>
<protein>
    <recommendedName>
        <fullName evidence="4">Urocanate hydratase</fullName>
        <ecNumber evidence="4">4.2.1.49</ecNumber>
    </recommendedName>
</protein>
<keyword evidence="3 8" id="KW-0456">Lyase</keyword>
<dbReference type="Gene3D" id="3.40.1770.10">
    <property type="entry name" value="Urocanase superfamily"/>
    <property type="match status" value="1"/>
</dbReference>
<name>A0A8J7GJA6_9BACL</name>
<dbReference type="Gene3D" id="3.40.50.10730">
    <property type="entry name" value="Urocanase like domains"/>
    <property type="match status" value="1"/>
</dbReference>
<evidence type="ECO:0000256" key="2">
    <source>
        <dbReference type="ARBA" id="ARBA00023027"/>
    </source>
</evidence>
<dbReference type="InterPro" id="IPR035401">
    <property type="entry name" value="Urocanase_C"/>
</dbReference>
<keyword evidence="2" id="KW-0520">NAD</keyword>
<comment type="cofactor">
    <cofactor evidence="1">
        <name>NAD(+)</name>
        <dbReference type="ChEBI" id="CHEBI:57540"/>
    </cofactor>
</comment>
<dbReference type="Pfam" id="PF17391">
    <property type="entry name" value="Urocanase_N"/>
    <property type="match status" value="1"/>
</dbReference>
<evidence type="ECO:0000313" key="8">
    <source>
        <dbReference type="EMBL" id="MBF4500915.1"/>
    </source>
</evidence>
<dbReference type="InterPro" id="IPR023637">
    <property type="entry name" value="Urocanase-like"/>
</dbReference>
<dbReference type="RefSeq" id="WP_194562325.1">
    <property type="nucleotide sequence ID" value="NZ_JADKPV010000001.1"/>
</dbReference>
<dbReference type="InterPro" id="IPR035400">
    <property type="entry name" value="Urocanase_N"/>
</dbReference>
<dbReference type="AlphaFoldDB" id="A0A8J7GJA6"/>
<dbReference type="Pfam" id="PF01175">
    <property type="entry name" value="Urocanase"/>
    <property type="match status" value="1"/>
</dbReference>
<dbReference type="NCBIfam" id="TIGR01228">
    <property type="entry name" value="hutU"/>
    <property type="match status" value="1"/>
</dbReference>
<dbReference type="NCBIfam" id="NF003820">
    <property type="entry name" value="PRK05414.1"/>
    <property type="match status" value="1"/>
</dbReference>
<dbReference type="PANTHER" id="PTHR12216:SF4">
    <property type="entry name" value="UROCANATE HYDRATASE"/>
    <property type="match status" value="1"/>
</dbReference>
<feature type="domain" description="Urocanase C-terminal" evidence="7">
    <location>
        <begin position="347"/>
        <end position="541"/>
    </location>
</feature>
<feature type="domain" description="Urocanase Rossmann-like" evidence="5">
    <location>
        <begin position="136"/>
        <end position="344"/>
    </location>
</feature>
<evidence type="ECO:0000259" key="6">
    <source>
        <dbReference type="Pfam" id="PF17391"/>
    </source>
</evidence>
<evidence type="ECO:0000256" key="1">
    <source>
        <dbReference type="ARBA" id="ARBA00001911"/>
    </source>
</evidence>
<comment type="caution">
    <text evidence="8">The sequence shown here is derived from an EMBL/GenBank/DDBJ whole genome shotgun (WGS) entry which is preliminary data.</text>
</comment>
<proteinExistence type="predicted"/>
<dbReference type="GO" id="GO:0019557">
    <property type="term" value="P:L-histidine catabolic process to glutamate and formate"/>
    <property type="evidence" value="ECO:0007669"/>
    <property type="project" value="UniProtKB-UniPathway"/>
</dbReference>
<evidence type="ECO:0000259" key="5">
    <source>
        <dbReference type="Pfam" id="PF01175"/>
    </source>
</evidence>
<evidence type="ECO:0000256" key="4">
    <source>
        <dbReference type="NCBIfam" id="TIGR01228"/>
    </source>
</evidence>
<dbReference type="GO" id="GO:0019556">
    <property type="term" value="P:L-histidine catabolic process to glutamate and formamide"/>
    <property type="evidence" value="ECO:0007669"/>
    <property type="project" value="UniProtKB-UniPathway"/>
</dbReference>
<dbReference type="PIRSF" id="PIRSF001423">
    <property type="entry name" value="Urocanate_hydrat"/>
    <property type="match status" value="1"/>
</dbReference>
<dbReference type="GO" id="GO:0016153">
    <property type="term" value="F:urocanate hydratase activity"/>
    <property type="evidence" value="ECO:0007669"/>
    <property type="project" value="UniProtKB-UniRule"/>
</dbReference>
<accession>A0A8J7GJA6</accession>
<evidence type="ECO:0000259" key="7">
    <source>
        <dbReference type="Pfam" id="PF17392"/>
    </source>
</evidence>
<feature type="domain" description="Urocanase N-terminal" evidence="6">
    <location>
        <begin position="10"/>
        <end position="132"/>
    </location>
</feature>
<dbReference type="InterPro" id="IPR035085">
    <property type="entry name" value="Urocanase_Rossmann-like"/>
</dbReference>
<evidence type="ECO:0000313" key="9">
    <source>
        <dbReference type="Proteomes" id="UP000622653"/>
    </source>
</evidence>
<dbReference type="EMBL" id="JADKPV010000001">
    <property type="protein sequence ID" value="MBF4500915.1"/>
    <property type="molecule type" value="Genomic_DNA"/>
</dbReference>
<reference evidence="8" key="1">
    <citation type="submission" date="2020-11" db="EMBL/GenBank/DDBJ databases">
        <title>Multidrug resistant novel bacterium Savagea serpentis sp. nov., isolated from the scats of a vine snake (Ahaetulla nasuta).</title>
        <authorList>
            <person name="Venkata Ramana V."/>
            <person name="Vikas Patil S."/>
            <person name="Yogita Lugani V."/>
        </authorList>
    </citation>
    <scope>NUCLEOTIDE SEQUENCE</scope>
    <source>
        <strain evidence="8">SN6</strain>
    </source>
</reference>
<gene>
    <name evidence="8" type="primary">hutU</name>
    <name evidence="8" type="ORF">IRY55_06000</name>
</gene>
<dbReference type="UniPathway" id="UPA00379">
    <property type="reaction ID" value="UER00550"/>
</dbReference>
<dbReference type="Pfam" id="PF17392">
    <property type="entry name" value="Urocanase_C"/>
    <property type="match status" value="1"/>
</dbReference>
<dbReference type="InterPro" id="IPR038364">
    <property type="entry name" value="Urocanase_central_sf"/>
</dbReference>
<dbReference type="EC" id="4.2.1.49" evidence="4"/>
<organism evidence="8 9">
    <name type="scientific">Savagea serpentis</name>
    <dbReference type="NCBI Taxonomy" id="2785297"/>
    <lineage>
        <taxon>Bacteria</taxon>
        <taxon>Bacillati</taxon>
        <taxon>Bacillota</taxon>
        <taxon>Bacilli</taxon>
        <taxon>Bacillales</taxon>
        <taxon>Caryophanaceae</taxon>
        <taxon>Savagea</taxon>
    </lineage>
</organism>
<evidence type="ECO:0000256" key="3">
    <source>
        <dbReference type="ARBA" id="ARBA00023239"/>
    </source>
</evidence>
<keyword evidence="9" id="KW-1185">Reference proteome</keyword>
<sequence length="549" mass="60910">MNERKPWYSPIGQSLSCETWETEALLRLLLNSLDPRVAERPDELIVYGGRGKAARDEQSLQQIIAQLKRLKRDETLLIQSGKPVGVFKTYEDAPRVISSTSMLVPAMATDAMFKSLEEKGLTMYGQATAASWSYIGVQGILQTTFETMGEIAARYFDDSLKGRIVLSSGLGGMGSAQPLSISMHGGVSIIVEIDEEKVNRRLLNNYCDIAVHSTKRAIELAQEAAELKQPLAIALIGNAPDVYREMLNLNFTPSIVTDQTAAHDLVDGYVPEGLTLEQANYLRKNKRKTYINLAQRSVVRHVKAMLEFQRREAVVFDYGNNIRGQAYKNGLERAFNIPNFVTQYIRPLYSEGRGPCRWIALSGSPSDIYAIDEKLLNRYAHDTRLQRWLTYVQNNLHFYGLPARTCWLNYEERIELGQILNDMVANGELQGPVAITRDHSEASTIAAPYRESEAMKDGSDSVADWPILLGMLNASAGASMVTIQHGGGVGIGNSIHTGMTVVADGTLAGAKKLERVLKMDPALSIIRLADAGYEKAQEMVRTHKLKKPL</sequence>
<dbReference type="SUPFAM" id="SSF111326">
    <property type="entry name" value="Urocanase"/>
    <property type="match status" value="1"/>
</dbReference>
<dbReference type="PANTHER" id="PTHR12216">
    <property type="entry name" value="UROCANATE HYDRATASE"/>
    <property type="match status" value="1"/>
</dbReference>